<evidence type="ECO:0000259" key="1">
    <source>
        <dbReference type="Pfam" id="PF01695"/>
    </source>
</evidence>
<dbReference type="Gene3D" id="3.40.50.300">
    <property type="entry name" value="P-loop containing nucleotide triphosphate hydrolases"/>
    <property type="match status" value="1"/>
</dbReference>
<dbReference type="InterPro" id="IPR002611">
    <property type="entry name" value="IstB_ATP-bd"/>
</dbReference>
<protein>
    <submittedName>
        <fullName evidence="2">ATP-binding protein</fullName>
    </submittedName>
</protein>
<evidence type="ECO:0000313" key="3">
    <source>
        <dbReference type="Proteomes" id="UP001575652"/>
    </source>
</evidence>
<gene>
    <name evidence="2" type="ORF">ACETWP_05075</name>
</gene>
<keyword evidence="3" id="KW-1185">Reference proteome</keyword>
<keyword evidence="2" id="KW-0067">ATP-binding</keyword>
<dbReference type="Proteomes" id="UP001575652">
    <property type="component" value="Unassembled WGS sequence"/>
</dbReference>
<dbReference type="GO" id="GO:0005524">
    <property type="term" value="F:ATP binding"/>
    <property type="evidence" value="ECO:0007669"/>
    <property type="project" value="UniProtKB-KW"/>
</dbReference>
<dbReference type="Pfam" id="PF01695">
    <property type="entry name" value="IstB_IS21"/>
    <property type="match status" value="1"/>
</dbReference>
<accession>A0ABV4UK37</accession>
<proteinExistence type="predicted"/>
<sequence>MLGRPTESMRGMLLELMERRYGKTSTVFCTQYSQKDWHQRLGSGVHADAIMDRIIHNTVWVKTGDYNLRGHTALTSA</sequence>
<evidence type="ECO:0000313" key="2">
    <source>
        <dbReference type="EMBL" id="MFB0833955.1"/>
    </source>
</evidence>
<dbReference type="RefSeq" id="WP_373971130.1">
    <property type="nucleotide sequence ID" value="NZ_JBHDLJ010000003.1"/>
</dbReference>
<dbReference type="EMBL" id="JBHDLJ010000003">
    <property type="protein sequence ID" value="MFB0833955.1"/>
    <property type="molecule type" value="Genomic_DNA"/>
</dbReference>
<comment type="caution">
    <text evidence="2">The sequence shown here is derived from an EMBL/GenBank/DDBJ whole genome shotgun (WGS) entry which is preliminary data.</text>
</comment>
<dbReference type="InterPro" id="IPR027417">
    <property type="entry name" value="P-loop_NTPase"/>
</dbReference>
<name>A0ABV4UK37_9MICC</name>
<keyword evidence="2" id="KW-0547">Nucleotide-binding</keyword>
<reference evidence="2 3" key="1">
    <citation type="submission" date="2024-09" db="EMBL/GenBank/DDBJ databases">
        <authorList>
            <person name="Salinas-Garcia M.A."/>
            <person name="Prieme A."/>
        </authorList>
    </citation>
    <scope>NUCLEOTIDE SEQUENCE [LARGE SCALE GENOMIC DNA]</scope>
    <source>
        <strain evidence="2 3">DSM 21081</strain>
    </source>
</reference>
<feature type="domain" description="IstB-like ATP-binding" evidence="1">
    <location>
        <begin position="10"/>
        <end position="71"/>
    </location>
</feature>
<organism evidence="2 3">
    <name type="scientific">Arthrobacter halodurans</name>
    <dbReference type="NCBI Taxonomy" id="516699"/>
    <lineage>
        <taxon>Bacteria</taxon>
        <taxon>Bacillati</taxon>
        <taxon>Actinomycetota</taxon>
        <taxon>Actinomycetes</taxon>
        <taxon>Micrococcales</taxon>
        <taxon>Micrococcaceae</taxon>
        <taxon>Arthrobacter</taxon>
    </lineage>
</organism>